<evidence type="ECO:0000256" key="1">
    <source>
        <dbReference type="ARBA" id="ARBA00022723"/>
    </source>
</evidence>
<gene>
    <name evidence="9" type="ORF">KFL_007040010</name>
</gene>
<reference evidence="9 10" key="1">
    <citation type="journal article" date="2014" name="Nat. Commun.">
        <title>Klebsormidium flaccidum genome reveals primary factors for plant terrestrial adaptation.</title>
        <authorList>
            <person name="Hori K."/>
            <person name="Maruyama F."/>
            <person name="Fujisawa T."/>
            <person name="Togashi T."/>
            <person name="Yamamoto N."/>
            <person name="Seo M."/>
            <person name="Sato S."/>
            <person name="Yamada T."/>
            <person name="Mori H."/>
            <person name="Tajima N."/>
            <person name="Moriyama T."/>
            <person name="Ikeuchi M."/>
            <person name="Watanabe M."/>
            <person name="Wada H."/>
            <person name="Kobayashi K."/>
            <person name="Saito M."/>
            <person name="Masuda T."/>
            <person name="Sasaki-Sekimoto Y."/>
            <person name="Mashiguchi K."/>
            <person name="Awai K."/>
            <person name="Shimojima M."/>
            <person name="Masuda S."/>
            <person name="Iwai M."/>
            <person name="Nobusawa T."/>
            <person name="Narise T."/>
            <person name="Kondo S."/>
            <person name="Saito H."/>
            <person name="Sato R."/>
            <person name="Murakawa M."/>
            <person name="Ihara Y."/>
            <person name="Oshima-Yamada Y."/>
            <person name="Ohtaka K."/>
            <person name="Satoh M."/>
            <person name="Sonobe K."/>
            <person name="Ishii M."/>
            <person name="Ohtani R."/>
            <person name="Kanamori-Sato M."/>
            <person name="Honoki R."/>
            <person name="Miyazaki D."/>
            <person name="Mochizuki H."/>
            <person name="Umetsu J."/>
            <person name="Higashi K."/>
            <person name="Shibata D."/>
            <person name="Kamiya Y."/>
            <person name="Sato N."/>
            <person name="Nakamura Y."/>
            <person name="Tabata S."/>
            <person name="Ida S."/>
            <person name="Kurokawa K."/>
            <person name="Ohta H."/>
        </authorList>
    </citation>
    <scope>NUCLEOTIDE SEQUENCE [LARGE SCALE GENOMIC DNA]</scope>
    <source>
        <strain evidence="9 10">NIES-2285</strain>
    </source>
</reference>
<dbReference type="Proteomes" id="UP000054558">
    <property type="component" value="Unassembled WGS sequence"/>
</dbReference>
<feature type="domain" description="RING-type" evidence="7">
    <location>
        <begin position="64"/>
        <end position="105"/>
    </location>
</feature>
<dbReference type="SMART" id="SM00184">
    <property type="entry name" value="RING"/>
    <property type="match status" value="1"/>
</dbReference>
<feature type="non-terminal residue" evidence="9">
    <location>
        <position position="1"/>
    </location>
</feature>
<dbReference type="InterPro" id="IPR013083">
    <property type="entry name" value="Znf_RING/FYVE/PHD"/>
</dbReference>
<organism evidence="9 10">
    <name type="scientific">Klebsormidium nitens</name>
    <name type="common">Green alga</name>
    <name type="synonym">Ulothrix nitens</name>
    <dbReference type="NCBI Taxonomy" id="105231"/>
    <lineage>
        <taxon>Eukaryota</taxon>
        <taxon>Viridiplantae</taxon>
        <taxon>Streptophyta</taxon>
        <taxon>Klebsormidiophyceae</taxon>
        <taxon>Klebsormidiales</taxon>
        <taxon>Klebsormidiaceae</taxon>
        <taxon>Klebsormidium</taxon>
    </lineage>
</organism>
<evidence type="ECO:0000256" key="4">
    <source>
        <dbReference type="PROSITE-ProRule" id="PRU00207"/>
    </source>
</evidence>
<dbReference type="PANTHER" id="PTHR10131">
    <property type="entry name" value="TNF RECEPTOR ASSOCIATED FACTOR"/>
    <property type="match status" value="1"/>
</dbReference>
<dbReference type="Gene3D" id="3.30.40.10">
    <property type="entry name" value="Zinc/RING finger domain, C3HC4 (zinc finger)"/>
    <property type="match status" value="3"/>
</dbReference>
<feature type="zinc finger region" description="TRAF-type" evidence="4">
    <location>
        <begin position="167"/>
        <end position="239"/>
    </location>
</feature>
<dbReference type="STRING" id="105231.A0A1Y1IJP7"/>
<dbReference type="InterPro" id="IPR001293">
    <property type="entry name" value="Znf_TRAF"/>
</dbReference>
<protein>
    <submittedName>
        <fullName evidence="9">Uncharacterized protein</fullName>
    </submittedName>
</protein>
<dbReference type="GO" id="GO:0008270">
    <property type="term" value="F:zinc ion binding"/>
    <property type="evidence" value="ECO:0007669"/>
    <property type="project" value="UniProtKB-KW"/>
</dbReference>
<dbReference type="AlphaFoldDB" id="A0A1Y1IJP7"/>
<dbReference type="OMA" id="CAANAYT"/>
<dbReference type="OrthoDB" id="6105938at2759"/>
<evidence type="ECO:0000256" key="3">
    <source>
        <dbReference type="ARBA" id="ARBA00022833"/>
    </source>
</evidence>
<keyword evidence="5" id="KW-0175">Coiled coil</keyword>
<keyword evidence="2 4" id="KW-0863">Zinc-finger</keyword>
<evidence type="ECO:0000259" key="7">
    <source>
        <dbReference type="PROSITE" id="PS50089"/>
    </source>
</evidence>
<evidence type="ECO:0000313" key="9">
    <source>
        <dbReference type="EMBL" id="GAQ90933.1"/>
    </source>
</evidence>
<dbReference type="PROSITE" id="PS50089">
    <property type="entry name" value="ZF_RING_2"/>
    <property type="match status" value="1"/>
</dbReference>
<evidence type="ECO:0000256" key="6">
    <source>
        <dbReference type="SAM" id="MobiDB-lite"/>
    </source>
</evidence>
<dbReference type="Pfam" id="PF13445">
    <property type="entry name" value="zf-RING_UBOX"/>
    <property type="match status" value="1"/>
</dbReference>
<evidence type="ECO:0000313" key="10">
    <source>
        <dbReference type="Proteomes" id="UP000054558"/>
    </source>
</evidence>
<dbReference type="PANTHER" id="PTHR10131:SF94">
    <property type="entry name" value="TNF RECEPTOR-ASSOCIATED FACTOR 4"/>
    <property type="match status" value="1"/>
</dbReference>
<feature type="domain" description="TRAF-type" evidence="8">
    <location>
        <begin position="167"/>
        <end position="239"/>
    </location>
</feature>
<feature type="coiled-coil region" evidence="5">
    <location>
        <begin position="256"/>
        <end position="290"/>
    </location>
</feature>
<dbReference type="InterPro" id="IPR001841">
    <property type="entry name" value="Znf_RING"/>
</dbReference>
<name>A0A1Y1IJP7_KLENI</name>
<keyword evidence="3 4" id="KW-0862">Zinc</keyword>
<sequence>HGPAMAAFTRFCNFPTVGKGPSAGVVKFCSSSGEVPYGPTLRAGPSLATLVVPMEGMQLLPISCGICKQLFDKPTIGGKCGHTFCAACLVGFKKQSTPNDCPECEERLYMSQGPVNMVAASIINSLKRRCVNAFTYDCAANAYTPIGSQEGVSSSCSFVGSADEMAAHVPTCDLNVIMCPENCGRVVLQGDLPTHRQTACTVICRRCKASVPSPLKEKHRKDECPGMDVPCHRKEDGCTIVIQRSELASHMAVCPYERHRTELVAMQDKVKECREQIVRQTVKIEALEFELAQKRRAPQGVTEDDPPYKKRKASDGVGRIKAEPTDMDPYSGLPPHHDSTHLGSSQSALLSMFQSFEVAMATRADEVEVAVAKARARLGVLETLTKALAARRKPAAG</sequence>
<feature type="region of interest" description="Disordered" evidence="6">
    <location>
        <begin position="295"/>
        <end position="344"/>
    </location>
</feature>
<dbReference type="EMBL" id="DF237653">
    <property type="protein sequence ID" value="GAQ90933.1"/>
    <property type="molecule type" value="Genomic_DNA"/>
</dbReference>
<proteinExistence type="predicted"/>
<dbReference type="InterPro" id="IPR027370">
    <property type="entry name" value="Znf-RING_euk"/>
</dbReference>
<dbReference type="SUPFAM" id="SSF57850">
    <property type="entry name" value="RING/U-box"/>
    <property type="match status" value="1"/>
</dbReference>
<dbReference type="PROSITE" id="PS00518">
    <property type="entry name" value="ZF_RING_1"/>
    <property type="match status" value="1"/>
</dbReference>
<accession>A0A1Y1IJP7</accession>
<evidence type="ECO:0000259" key="8">
    <source>
        <dbReference type="PROSITE" id="PS50145"/>
    </source>
</evidence>
<keyword evidence="10" id="KW-1185">Reference proteome</keyword>
<dbReference type="PROSITE" id="PS50145">
    <property type="entry name" value="ZF_TRAF"/>
    <property type="match status" value="1"/>
</dbReference>
<dbReference type="InterPro" id="IPR017907">
    <property type="entry name" value="Znf_RING_CS"/>
</dbReference>
<keyword evidence="1 4" id="KW-0479">Metal-binding</keyword>
<evidence type="ECO:0000256" key="5">
    <source>
        <dbReference type="SAM" id="Coils"/>
    </source>
</evidence>
<evidence type="ECO:0000256" key="2">
    <source>
        <dbReference type="ARBA" id="ARBA00022771"/>
    </source>
</evidence>
<dbReference type="SUPFAM" id="SSF49599">
    <property type="entry name" value="TRAF domain-like"/>
    <property type="match status" value="1"/>
</dbReference>